<keyword evidence="3" id="KW-0269">Exonuclease</keyword>
<dbReference type="SUPFAM" id="SSF56219">
    <property type="entry name" value="DNase I-like"/>
    <property type="match status" value="1"/>
</dbReference>
<protein>
    <submittedName>
        <fullName evidence="3">Endonuclease/exonuclease/phosphatase family protein</fullName>
    </submittedName>
</protein>
<evidence type="ECO:0000259" key="2">
    <source>
        <dbReference type="Pfam" id="PF03372"/>
    </source>
</evidence>
<sequence>MKLLSFNVHAWQEEDQLRKIADLAADIAKERYDVIALQEVSQRIDSPLVDSNLREDNYGLVLLKELERLGVTDYSLHWTQAHIGFEVYEEGVAIITRHKVTDVQELFTTTSRTMDFWKTRRIIRTEIKVNNEDYTFYSGHFGWWNDEEEPFKDQWERLVETVQPDQTTFVMGDLNNDALVRAEGYDYVLSDGFYDTYILAEKKDDGLTITGEIAGWEGNKAGRRIDYILVNKRLTVQSSFVRFDGKETPILSDHAGVVVEI</sequence>
<dbReference type="KEGG" id="mcui:G8O30_12930"/>
<dbReference type="InterPro" id="IPR036691">
    <property type="entry name" value="Endo/exonu/phosph_ase_sf"/>
</dbReference>
<organism evidence="3 4">
    <name type="scientific">Mangrovibacillus cuniculi</name>
    <dbReference type="NCBI Taxonomy" id="2593652"/>
    <lineage>
        <taxon>Bacteria</taxon>
        <taxon>Bacillati</taxon>
        <taxon>Bacillota</taxon>
        <taxon>Bacilli</taxon>
        <taxon>Bacillales</taxon>
        <taxon>Bacillaceae</taxon>
        <taxon>Mangrovibacillus</taxon>
    </lineage>
</organism>
<dbReference type="CDD" id="cd09079">
    <property type="entry name" value="RgfB-like"/>
    <property type="match status" value="1"/>
</dbReference>
<proteinExistence type="predicted"/>
<dbReference type="AlphaFoldDB" id="A0A7S8HGH0"/>
<keyword evidence="4" id="KW-1185">Reference proteome</keyword>
<accession>A0A7S8HGH0</accession>
<gene>
    <name evidence="3" type="ORF">G8O30_12930</name>
</gene>
<keyword evidence="3" id="KW-0540">Nuclease</keyword>
<dbReference type="Pfam" id="PF03372">
    <property type="entry name" value="Exo_endo_phos"/>
    <property type="match status" value="1"/>
</dbReference>
<dbReference type="Gene3D" id="3.60.10.10">
    <property type="entry name" value="Endonuclease/exonuclease/phosphatase"/>
    <property type="match status" value="1"/>
</dbReference>
<feature type="domain" description="Endonuclease/exonuclease/phosphatase" evidence="2">
    <location>
        <begin position="5"/>
        <end position="254"/>
    </location>
</feature>
<reference evidence="3 4" key="1">
    <citation type="submission" date="2019-07" db="EMBL/GenBank/DDBJ databases">
        <title>Genome sequence of 2 isolates from Red Sea Mangroves.</title>
        <authorList>
            <person name="Sefrji F."/>
            <person name="Michoud G."/>
            <person name="Merlino G."/>
            <person name="Daffonchio D."/>
        </authorList>
    </citation>
    <scope>NUCLEOTIDE SEQUENCE [LARGE SCALE GENOMIC DNA]</scope>
    <source>
        <strain evidence="3 4">R1DC41</strain>
    </source>
</reference>
<keyword evidence="3" id="KW-0255">Endonuclease</keyword>
<evidence type="ECO:0000256" key="1">
    <source>
        <dbReference type="ARBA" id="ARBA00022801"/>
    </source>
</evidence>
<dbReference type="GO" id="GO:0004519">
    <property type="term" value="F:endonuclease activity"/>
    <property type="evidence" value="ECO:0007669"/>
    <property type="project" value="UniProtKB-KW"/>
</dbReference>
<dbReference type="EMBL" id="CP049742">
    <property type="protein sequence ID" value="QPC47797.1"/>
    <property type="molecule type" value="Genomic_DNA"/>
</dbReference>
<dbReference type="RefSeq" id="WP_239672474.1">
    <property type="nucleotide sequence ID" value="NZ_CP049742.1"/>
</dbReference>
<dbReference type="PANTHER" id="PTHR15822:SF23">
    <property type="entry name" value="ENDONUCLEASE_EXONUCLEASE_PHOSPHATASE FAMILY PROTEIN"/>
    <property type="match status" value="1"/>
</dbReference>
<dbReference type="PANTHER" id="PTHR15822">
    <property type="entry name" value="TRAF AND TNF RECEPTOR-ASSOCIATED PROTEIN"/>
    <property type="match status" value="1"/>
</dbReference>
<dbReference type="InterPro" id="IPR005135">
    <property type="entry name" value="Endo/exonuclease/phosphatase"/>
</dbReference>
<dbReference type="InterPro" id="IPR051547">
    <property type="entry name" value="TDP2-like"/>
</dbReference>
<evidence type="ECO:0000313" key="4">
    <source>
        <dbReference type="Proteomes" id="UP000593626"/>
    </source>
</evidence>
<dbReference type="Proteomes" id="UP000593626">
    <property type="component" value="Chromosome"/>
</dbReference>
<name>A0A7S8HGH0_9BACI</name>
<dbReference type="GO" id="GO:0004527">
    <property type="term" value="F:exonuclease activity"/>
    <property type="evidence" value="ECO:0007669"/>
    <property type="project" value="UniProtKB-KW"/>
</dbReference>
<keyword evidence="1" id="KW-0378">Hydrolase</keyword>
<evidence type="ECO:0000313" key="3">
    <source>
        <dbReference type="EMBL" id="QPC47797.1"/>
    </source>
</evidence>